<dbReference type="AlphaFoldDB" id="A0AAW0MKA3"/>
<accession>A0AAW0MKA3</accession>
<comment type="caution">
    <text evidence="1">The sequence shown here is derived from an EMBL/GenBank/DDBJ whole genome shotgun (WGS) entry which is preliminary data.</text>
</comment>
<protein>
    <submittedName>
        <fullName evidence="1">Uncharacterized protein</fullName>
    </submittedName>
</protein>
<name>A0AAW0MKA3_9GOBI</name>
<dbReference type="Proteomes" id="UP001460270">
    <property type="component" value="Unassembled WGS sequence"/>
</dbReference>
<evidence type="ECO:0000313" key="2">
    <source>
        <dbReference type="Proteomes" id="UP001460270"/>
    </source>
</evidence>
<dbReference type="EMBL" id="JBBPFD010000208">
    <property type="protein sequence ID" value="KAK7879721.1"/>
    <property type="molecule type" value="Genomic_DNA"/>
</dbReference>
<reference evidence="2" key="1">
    <citation type="submission" date="2024-04" db="EMBL/GenBank/DDBJ databases">
        <title>Salinicola lusitanus LLJ914,a marine bacterium isolated from the Okinawa Trough.</title>
        <authorList>
            <person name="Li J."/>
        </authorList>
    </citation>
    <scope>NUCLEOTIDE SEQUENCE [LARGE SCALE GENOMIC DNA]</scope>
</reference>
<evidence type="ECO:0000313" key="1">
    <source>
        <dbReference type="EMBL" id="KAK7879721.1"/>
    </source>
</evidence>
<gene>
    <name evidence="1" type="ORF">WMY93_033571</name>
</gene>
<sequence length="160" mass="17897">MSQSVFTSVTVTPAAQVFQLQFGRLSLKLDKDKVSHSDCKLNMFQSSPPPAAPNIALKFVIEPLTISHMNHEHNCTKILLTQHSNGRKKREQLLSRIFIRKSVAPLPRIMSTASLGLCAELYVVHSLLQLFLMKIWLKSCCVPAVTVVAVSTTDDKEYVF</sequence>
<proteinExistence type="predicted"/>
<organism evidence="1 2">
    <name type="scientific">Mugilogobius chulae</name>
    <name type="common">yellowstripe goby</name>
    <dbReference type="NCBI Taxonomy" id="88201"/>
    <lineage>
        <taxon>Eukaryota</taxon>
        <taxon>Metazoa</taxon>
        <taxon>Chordata</taxon>
        <taxon>Craniata</taxon>
        <taxon>Vertebrata</taxon>
        <taxon>Euteleostomi</taxon>
        <taxon>Actinopterygii</taxon>
        <taxon>Neopterygii</taxon>
        <taxon>Teleostei</taxon>
        <taxon>Neoteleostei</taxon>
        <taxon>Acanthomorphata</taxon>
        <taxon>Gobiaria</taxon>
        <taxon>Gobiiformes</taxon>
        <taxon>Gobioidei</taxon>
        <taxon>Gobiidae</taxon>
        <taxon>Gobionellinae</taxon>
        <taxon>Mugilogobius</taxon>
    </lineage>
</organism>
<keyword evidence="2" id="KW-1185">Reference proteome</keyword>